<name>A0A2W5C9K0_9SPHN</name>
<comment type="caution">
    <text evidence="3">The sequence shown here is derived from an EMBL/GenBank/DDBJ whole genome shotgun (WGS) entry which is preliminary data.</text>
</comment>
<keyword evidence="1" id="KW-0732">Signal</keyword>
<dbReference type="InterPro" id="IPR013424">
    <property type="entry name" value="Ice-binding_C"/>
</dbReference>
<organism evidence="3 4">
    <name type="scientific">Sphingomonas sanxanigenens</name>
    <dbReference type="NCBI Taxonomy" id="397260"/>
    <lineage>
        <taxon>Bacteria</taxon>
        <taxon>Pseudomonadati</taxon>
        <taxon>Pseudomonadota</taxon>
        <taxon>Alphaproteobacteria</taxon>
        <taxon>Sphingomonadales</taxon>
        <taxon>Sphingomonadaceae</taxon>
        <taxon>Sphingomonas</taxon>
    </lineage>
</organism>
<dbReference type="AlphaFoldDB" id="A0A2W5C9K0"/>
<dbReference type="NCBIfam" id="NF035944">
    <property type="entry name" value="PEPxxWA-CTERM"/>
    <property type="match status" value="1"/>
</dbReference>
<feature type="domain" description="LTD" evidence="2">
    <location>
        <begin position="19"/>
        <end position="150"/>
    </location>
</feature>
<dbReference type="EMBL" id="QFNN01000004">
    <property type="protein sequence ID" value="PZO91835.1"/>
    <property type="molecule type" value="Genomic_DNA"/>
</dbReference>
<reference evidence="3 4" key="1">
    <citation type="submission" date="2017-08" db="EMBL/GenBank/DDBJ databases">
        <title>Infants hospitalized years apart are colonized by the same room-sourced microbial strains.</title>
        <authorList>
            <person name="Brooks B."/>
            <person name="Olm M.R."/>
            <person name="Firek B.A."/>
            <person name="Baker R."/>
            <person name="Thomas B.C."/>
            <person name="Morowitz M.J."/>
            <person name="Banfield J.F."/>
        </authorList>
    </citation>
    <scope>NUCLEOTIDE SEQUENCE [LARGE SCALE GENOMIC DNA]</scope>
    <source>
        <strain evidence="3">S2_018_000_R2_101</strain>
    </source>
</reference>
<dbReference type="Pfam" id="PF07589">
    <property type="entry name" value="PEP-CTERM"/>
    <property type="match status" value="1"/>
</dbReference>
<gene>
    <name evidence="3" type="ORF">DI623_01950</name>
</gene>
<dbReference type="Proteomes" id="UP000249066">
    <property type="component" value="Unassembled WGS sequence"/>
</dbReference>
<feature type="chain" id="PRO_5016011308" evidence="1">
    <location>
        <begin position="30"/>
        <end position="227"/>
    </location>
</feature>
<proteinExistence type="predicted"/>
<dbReference type="Pfam" id="PF00932">
    <property type="entry name" value="LTD"/>
    <property type="match status" value="1"/>
</dbReference>
<dbReference type="InterPro" id="IPR001322">
    <property type="entry name" value="Lamin_tail_dom"/>
</dbReference>
<sequence>MEEEMMRRTAQLACLLAAPIMAMAAPAAAAVKITEFMYQGAASGSREFLEITNLGAIAVDVSNWSYNDDNPNNPVNFGSAFGSLAAGESAILTEMTADAFRSYWGLSASVKVFSIGGNSNLGGEDTINIYSSTVQSAATLVDSVAYSGTTRGVSRNLVVGGTSFVDAAMGDLFGSVYAPSTPADLGNPGRYPAANAGVPEPATWAMLIAGFGLAGAGFRRRRAAVLA</sequence>
<protein>
    <submittedName>
        <fullName evidence="3">PEP-CTERM sorting domain-containing protein</fullName>
    </submittedName>
</protein>
<evidence type="ECO:0000259" key="2">
    <source>
        <dbReference type="PROSITE" id="PS51841"/>
    </source>
</evidence>
<dbReference type="NCBIfam" id="TIGR02595">
    <property type="entry name" value="PEP_CTERM"/>
    <property type="match status" value="1"/>
</dbReference>
<evidence type="ECO:0000256" key="1">
    <source>
        <dbReference type="SAM" id="SignalP"/>
    </source>
</evidence>
<accession>A0A2W5C9K0</accession>
<evidence type="ECO:0000313" key="4">
    <source>
        <dbReference type="Proteomes" id="UP000249066"/>
    </source>
</evidence>
<feature type="signal peptide" evidence="1">
    <location>
        <begin position="1"/>
        <end position="29"/>
    </location>
</feature>
<dbReference type="PROSITE" id="PS51841">
    <property type="entry name" value="LTD"/>
    <property type="match status" value="1"/>
</dbReference>
<evidence type="ECO:0000313" key="3">
    <source>
        <dbReference type="EMBL" id="PZO91835.1"/>
    </source>
</evidence>